<sequence>MALFDTLSNTTDENATATLYALVKELGAKVTRATVQEELSQHPDFPSLLSLSDLLTDWHIDNTALQLNTTEQLRELPVPFVAHLHKNGGWYVLVTALTGNRITYSDNTQGRKSDLLTDFEKNWSGIVLLAETNEQSGESDYSAHRKREVLNELRGPFALVGSLLIFFVIILSVAKDLKATDWFLLATKSTGLLLSGLLVAKQLGSKNALADRLCSINAKTNCDDVLNSPAAKLWGWLSWTDVGLLYFAGGLITVLIIGFQPAVRPLLSGLAWLALPYTLFSVYYQARVIRQWCSLCLAVQAVLLVEGMLAAIQLNALPDFVQPYLLILITFLLPTLAWVILKPLLAHLPKSRQDHNELMQFKRNPDLFRALLLQQPEMQPISADLHPIVLGNPNAKNILTIVTNPYCSPCARKHKEISGLLSRNSNIGVRVVFYTSENSNDRITKLAQHLLALDSSLVDDALTAWFSQPQHNYERWASKFPANLENTLQVALEHGRWCRTAQITFTPTSFLNNFRFPGYYHIGDITWLLSSDVNESIALL</sequence>
<feature type="transmembrane region" description="Helical" evidence="10">
    <location>
        <begin position="155"/>
        <end position="174"/>
    </location>
</feature>
<keyword evidence="5 10" id="KW-1133">Transmembrane helix</keyword>
<dbReference type="GO" id="GO:0008233">
    <property type="term" value="F:peptidase activity"/>
    <property type="evidence" value="ECO:0007669"/>
    <property type="project" value="InterPro"/>
</dbReference>
<proteinExistence type="inferred from homology"/>
<dbReference type="InterPro" id="IPR036249">
    <property type="entry name" value="Thioredoxin-like_sf"/>
</dbReference>
<reference evidence="12 13" key="1">
    <citation type="submission" date="2020-03" db="EMBL/GenBank/DDBJ databases">
        <authorList>
            <person name="Kim M.K."/>
        </authorList>
    </citation>
    <scope>NUCLEOTIDE SEQUENCE [LARGE SCALE GENOMIC DNA]</scope>
    <source>
        <strain evidence="12 13">BT328</strain>
    </source>
</reference>
<dbReference type="Gene3D" id="3.90.70.10">
    <property type="entry name" value="Cysteine proteinases"/>
    <property type="match status" value="1"/>
</dbReference>
<keyword evidence="9" id="KW-0676">Redox-active center</keyword>
<evidence type="ECO:0000256" key="5">
    <source>
        <dbReference type="ARBA" id="ARBA00022989"/>
    </source>
</evidence>
<dbReference type="GO" id="GO:0016020">
    <property type="term" value="C:membrane"/>
    <property type="evidence" value="ECO:0007669"/>
    <property type="project" value="UniProtKB-SubCell"/>
</dbReference>
<dbReference type="RefSeq" id="WP_167216877.1">
    <property type="nucleotide sequence ID" value="NZ_CP050063.1"/>
</dbReference>
<evidence type="ECO:0000256" key="4">
    <source>
        <dbReference type="ARBA" id="ARBA00022719"/>
    </source>
</evidence>
<dbReference type="InterPro" id="IPR005074">
    <property type="entry name" value="Peptidase_C39"/>
</dbReference>
<dbReference type="InterPro" id="IPR038354">
    <property type="entry name" value="VKOR_sf"/>
</dbReference>
<evidence type="ECO:0000256" key="1">
    <source>
        <dbReference type="ARBA" id="ARBA00004141"/>
    </source>
</evidence>
<evidence type="ECO:0000256" key="7">
    <source>
        <dbReference type="ARBA" id="ARBA00023136"/>
    </source>
</evidence>
<evidence type="ECO:0000259" key="11">
    <source>
        <dbReference type="PROSITE" id="PS50990"/>
    </source>
</evidence>
<dbReference type="KEGG" id="spib:G8759_30795"/>
<dbReference type="GO" id="GO:0005524">
    <property type="term" value="F:ATP binding"/>
    <property type="evidence" value="ECO:0007669"/>
    <property type="project" value="InterPro"/>
</dbReference>
<dbReference type="InterPro" id="IPR012932">
    <property type="entry name" value="VKOR"/>
</dbReference>
<evidence type="ECO:0000256" key="3">
    <source>
        <dbReference type="ARBA" id="ARBA00022692"/>
    </source>
</evidence>
<feature type="transmembrane region" description="Helical" evidence="10">
    <location>
        <begin position="242"/>
        <end position="260"/>
    </location>
</feature>
<dbReference type="GO" id="GO:0006508">
    <property type="term" value="P:proteolysis"/>
    <property type="evidence" value="ECO:0007669"/>
    <property type="project" value="InterPro"/>
</dbReference>
<dbReference type="Pfam" id="PF07884">
    <property type="entry name" value="VKOR"/>
    <property type="match status" value="1"/>
</dbReference>
<dbReference type="GO" id="GO:0016491">
    <property type="term" value="F:oxidoreductase activity"/>
    <property type="evidence" value="ECO:0007669"/>
    <property type="project" value="UniProtKB-KW"/>
</dbReference>
<keyword evidence="13" id="KW-1185">Reference proteome</keyword>
<dbReference type="SMART" id="SM00756">
    <property type="entry name" value="VKc"/>
    <property type="match status" value="1"/>
</dbReference>
<evidence type="ECO:0000256" key="6">
    <source>
        <dbReference type="ARBA" id="ARBA00023002"/>
    </source>
</evidence>
<gene>
    <name evidence="12" type="ORF">G8759_30795</name>
</gene>
<feature type="domain" description="Peptidase C39" evidence="11">
    <location>
        <begin position="8"/>
        <end position="130"/>
    </location>
</feature>
<feature type="transmembrane region" description="Helical" evidence="10">
    <location>
        <begin position="324"/>
        <end position="345"/>
    </location>
</feature>
<dbReference type="AlphaFoldDB" id="A0A6G9AW60"/>
<dbReference type="Pfam" id="PF03412">
    <property type="entry name" value="Peptidase_C39"/>
    <property type="match status" value="1"/>
</dbReference>
<dbReference type="SUPFAM" id="SSF52833">
    <property type="entry name" value="Thioredoxin-like"/>
    <property type="match status" value="1"/>
</dbReference>
<comment type="similarity">
    <text evidence="2">Belongs to the VKOR family.</text>
</comment>
<feature type="transmembrane region" description="Helical" evidence="10">
    <location>
        <begin position="292"/>
        <end position="312"/>
    </location>
</feature>
<keyword evidence="8" id="KW-1015">Disulfide bond</keyword>
<evidence type="ECO:0000313" key="13">
    <source>
        <dbReference type="Proteomes" id="UP000501802"/>
    </source>
</evidence>
<evidence type="ECO:0000256" key="10">
    <source>
        <dbReference type="SAM" id="Phobius"/>
    </source>
</evidence>
<dbReference type="Gene3D" id="3.40.30.10">
    <property type="entry name" value="Glutaredoxin"/>
    <property type="match status" value="1"/>
</dbReference>
<organism evidence="12 13">
    <name type="scientific">Spirosoma aureum</name>
    <dbReference type="NCBI Taxonomy" id="2692134"/>
    <lineage>
        <taxon>Bacteria</taxon>
        <taxon>Pseudomonadati</taxon>
        <taxon>Bacteroidota</taxon>
        <taxon>Cytophagia</taxon>
        <taxon>Cytophagales</taxon>
        <taxon>Cytophagaceae</taxon>
        <taxon>Spirosoma</taxon>
    </lineage>
</organism>
<protein>
    <submittedName>
        <fullName evidence="12">Peptidase C39 bacteriocin processing</fullName>
    </submittedName>
</protein>
<keyword evidence="3 10" id="KW-0812">Transmembrane</keyword>
<evidence type="ECO:0000256" key="2">
    <source>
        <dbReference type="ARBA" id="ARBA00006214"/>
    </source>
</evidence>
<name>A0A6G9AW60_9BACT</name>
<dbReference type="CDD" id="cd12921">
    <property type="entry name" value="VKOR_4"/>
    <property type="match status" value="1"/>
</dbReference>
<dbReference type="GO" id="GO:0048038">
    <property type="term" value="F:quinone binding"/>
    <property type="evidence" value="ECO:0007669"/>
    <property type="project" value="UniProtKB-KW"/>
</dbReference>
<keyword evidence="4" id="KW-0874">Quinone</keyword>
<dbReference type="Gene3D" id="1.20.1440.130">
    <property type="entry name" value="VKOR domain"/>
    <property type="match status" value="1"/>
</dbReference>
<accession>A0A6G9AW60</accession>
<dbReference type="Proteomes" id="UP000501802">
    <property type="component" value="Chromosome"/>
</dbReference>
<evidence type="ECO:0000313" key="12">
    <source>
        <dbReference type="EMBL" id="QIP16721.1"/>
    </source>
</evidence>
<evidence type="ECO:0000256" key="8">
    <source>
        <dbReference type="ARBA" id="ARBA00023157"/>
    </source>
</evidence>
<dbReference type="PROSITE" id="PS50990">
    <property type="entry name" value="PEPTIDASE_C39"/>
    <property type="match status" value="1"/>
</dbReference>
<feature type="transmembrane region" description="Helical" evidence="10">
    <location>
        <begin position="266"/>
        <end position="285"/>
    </location>
</feature>
<dbReference type="EMBL" id="CP050063">
    <property type="protein sequence ID" value="QIP16721.1"/>
    <property type="molecule type" value="Genomic_DNA"/>
</dbReference>
<evidence type="ECO:0000256" key="9">
    <source>
        <dbReference type="ARBA" id="ARBA00023284"/>
    </source>
</evidence>
<comment type="subcellular location">
    <subcellularLocation>
        <location evidence="1">Membrane</location>
        <topology evidence="1">Multi-pass membrane protein</topology>
    </subcellularLocation>
</comment>
<keyword evidence="7 10" id="KW-0472">Membrane</keyword>
<keyword evidence="6" id="KW-0560">Oxidoreductase</keyword>